<dbReference type="GO" id="GO:0046872">
    <property type="term" value="F:metal ion binding"/>
    <property type="evidence" value="ECO:0007669"/>
    <property type="project" value="UniProtKB-KW"/>
</dbReference>
<evidence type="ECO:0000256" key="1">
    <source>
        <dbReference type="ARBA" id="ARBA00001966"/>
    </source>
</evidence>
<evidence type="ECO:0000256" key="2">
    <source>
        <dbReference type="ARBA" id="ARBA00022432"/>
    </source>
</evidence>
<dbReference type="InterPro" id="IPR005131">
    <property type="entry name" value="Ser_deHydtase_bsu"/>
</dbReference>
<dbReference type="GO" id="GO:0006094">
    <property type="term" value="P:gluconeogenesis"/>
    <property type="evidence" value="ECO:0007669"/>
    <property type="project" value="UniProtKB-KW"/>
</dbReference>
<dbReference type="AlphaFoldDB" id="A0A8T3YMC4"/>
<evidence type="ECO:0000256" key="4">
    <source>
        <dbReference type="ARBA" id="ARBA00022723"/>
    </source>
</evidence>
<dbReference type="Pfam" id="PF03315">
    <property type="entry name" value="SDH_beta"/>
    <property type="match status" value="1"/>
</dbReference>
<name>A0A8T3YMC4_9ARCH</name>
<dbReference type="EMBL" id="JACQPB010000045">
    <property type="protein sequence ID" value="MBI4210870.1"/>
    <property type="molecule type" value="Genomic_DNA"/>
</dbReference>
<gene>
    <name evidence="9" type="ORF">HY544_05185</name>
</gene>
<dbReference type="SUPFAM" id="SSF143548">
    <property type="entry name" value="Serine metabolism enzymes domain"/>
    <property type="match status" value="1"/>
</dbReference>
<reference evidence="9" key="1">
    <citation type="submission" date="2020-07" db="EMBL/GenBank/DDBJ databases">
        <title>Huge and variable diversity of episymbiotic CPR bacteria and DPANN archaea in groundwater ecosystems.</title>
        <authorList>
            <person name="He C.Y."/>
            <person name="Keren R."/>
            <person name="Whittaker M."/>
            <person name="Farag I.F."/>
            <person name="Doudna J."/>
            <person name="Cate J.H.D."/>
            <person name="Banfield J.F."/>
        </authorList>
    </citation>
    <scope>NUCLEOTIDE SEQUENCE</scope>
    <source>
        <strain evidence="9">NC_groundwater_1296_Ag_S-0.2um_52_80</strain>
    </source>
</reference>
<keyword evidence="5" id="KW-0408">Iron</keyword>
<dbReference type="GO" id="GO:0051539">
    <property type="term" value="F:4 iron, 4 sulfur cluster binding"/>
    <property type="evidence" value="ECO:0007669"/>
    <property type="project" value="UniProtKB-KW"/>
</dbReference>
<keyword evidence="3" id="KW-0004">4Fe-4S</keyword>
<comment type="caution">
    <text evidence="9">The sequence shown here is derived from an EMBL/GenBank/DDBJ whole genome shotgun (WGS) entry which is preliminary data.</text>
</comment>
<evidence type="ECO:0000259" key="8">
    <source>
        <dbReference type="Pfam" id="PF03315"/>
    </source>
</evidence>
<evidence type="ECO:0000256" key="7">
    <source>
        <dbReference type="ARBA" id="ARBA00023239"/>
    </source>
</evidence>
<evidence type="ECO:0000256" key="5">
    <source>
        <dbReference type="ARBA" id="ARBA00023004"/>
    </source>
</evidence>
<accession>A0A8T3YMC4</accession>
<evidence type="ECO:0000256" key="3">
    <source>
        <dbReference type="ARBA" id="ARBA00022485"/>
    </source>
</evidence>
<dbReference type="InterPro" id="IPR051318">
    <property type="entry name" value="Fe-S_L-Ser"/>
</dbReference>
<organism evidence="9 10">
    <name type="scientific">Candidatus Iainarchaeum sp</name>
    <dbReference type="NCBI Taxonomy" id="3101447"/>
    <lineage>
        <taxon>Archaea</taxon>
        <taxon>Candidatus Iainarchaeota</taxon>
        <taxon>Candidatus Iainarchaeia</taxon>
        <taxon>Candidatus Iainarchaeales</taxon>
        <taxon>Candidatus Iainarchaeaceae</taxon>
        <taxon>Candidatus Iainarchaeum</taxon>
    </lineage>
</organism>
<sequence>MGQLSVFDIIGPVMVGPSSSHTAGAQKLGLEFGRRVSGKVLRLEVTLFNSFADTGEGHGTNVAVVAGVLGISTEDEVMKQALSLARLRGMEVVFRRAYDAGRHPNSVELFAETTLGFFAGSGESLGGGMVSYRDVDLGSVAAHGPA</sequence>
<dbReference type="Proteomes" id="UP000732298">
    <property type="component" value="Unassembled WGS sequence"/>
</dbReference>
<feature type="domain" description="Serine dehydratase beta chain" evidence="8">
    <location>
        <begin position="5"/>
        <end position="75"/>
    </location>
</feature>
<protein>
    <recommendedName>
        <fullName evidence="8">Serine dehydratase beta chain domain-containing protein</fullName>
    </recommendedName>
</protein>
<keyword evidence="7" id="KW-0456">Lyase</keyword>
<evidence type="ECO:0000313" key="10">
    <source>
        <dbReference type="Proteomes" id="UP000732298"/>
    </source>
</evidence>
<comment type="cofactor">
    <cofactor evidence="1">
        <name>[4Fe-4S] cluster</name>
        <dbReference type="ChEBI" id="CHEBI:49883"/>
    </cofactor>
</comment>
<dbReference type="Gene3D" id="3.30.1330.90">
    <property type="entry name" value="D-3-phosphoglycerate dehydrogenase, domain 3"/>
    <property type="match status" value="1"/>
</dbReference>
<evidence type="ECO:0000256" key="6">
    <source>
        <dbReference type="ARBA" id="ARBA00023014"/>
    </source>
</evidence>
<keyword evidence="6" id="KW-0411">Iron-sulfur</keyword>
<keyword evidence="2" id="KW-0312">Gluconeogenesis</keyword>
<proteinExistence type="predicted"/>
<dbReference type="InterPro" id="IPR029009">
    <property type="entry name" value="ASB_dom_sf"/>
</dbReference>
<dbReference type="GO" id="GO:0003941">
    <property type="term" value="F:L-serine ammonia-lyase activity"/>
    <property type="evidence" value="ECO:0007669"/>
    <property type="project" value="InterPro"/>
</dbReference>
<dbReference type="PANTHER" id="PTHR30182">
    <property type="entry name" value="L-SERINE DEHYDRATASE"/>
    <property type="match status" value="1"/>
</dbReference>
<dbReference type="PANTHER" id="PTHR30182:SF12">
    <property type="entry name" value="L-SERINE DEHYDRATASE, BETA CHAIN-RELATED"/>
    <property type="match status" value="1"/>
</dbReference>
<keyword evidence="4" id="KW-0479">Metal-binding</keyword>
<evidence type="ECO:0000313" key="9">
    <source>
        <dbReference type="EMBL" id="MBI4210870.1"/>
    </source>
</evidence>